<sequence>METGERLGASAGRSRRRAATRRENATSRHDIADKSGERLQIRAAAPRHAGGSGGVGVGVSDGWSLVRGGGNPACAASRATRHEDVTGVRSRALAACVRLDPWWRNGKSFKRRWKLEVGSRKLEAGSWKLEAGSWKLEAGRWKLEAGRWKLEAGRWKPEVGSRKLEAGSWKPEVGSWKLEAGSWKLFSFFFSFGKYIHRSREGRRELLAAVRVLTPPF</sequence>
<keyword evidence="3" id="KW-1185">Reference proteome</keyword>
<feature type="region of interest" description="Disordered" evidence="1">
    <location>
        <begin position="1"/>
        <end position="38"/>
    </location>
</feature>
<reference evidence="2 3" key="1">
    <citation type="submission" date="2019-03" db="EMBL/GenBank/DDBJ databases">
        <title>First draft genome of Liparis tanakae, snailfish: a comprehensive survey of snailfish specific genes.</title>
        <authorList>
            <person name="Kim W."/>
            <person name="Song I."/>
            <person name="Jeong J.-H."/>
            <person name="Kim D."/>
            <person name="Kim S."/>
            <person name="Ryu S."/>
            <person name="Song J.Y."/>
            <person name="Lee S.K."/>
        </authorList>
    </citation>
    <scope>NUCLEOTIDE SEQUENCE [LARGE SCALE GENOMIC DNA]</scope>
    <source>
        <tissue evidence="2">Muscle</tissue>
    </source>
</reference>
<feature type="compositionally biased region" description="Low complexity" evidence="1">
    <location>
        <begin position="1"/>
        <end position="12"/>
    </location>
</feature>
<accession>A0A4Z2IJG2</accession>
<organism evidence="2 3">
    <name type="scientific">Liparis tanakae</name>
    <name type="common">Tanaka's snailfish</name>
    <dbReference type="NCBI Taxonomy" id="230148"/>
    <lineage>
        <taxon>Eukaryota</taxon>
        <taxon>Metazoa</taxon>
        <taxon>Chordata</taxon>
        <taxon>Craniata</taxon>
        <taxon>Vertebrata</taxon>
        <taxon>Euteleostomi</taxon>
        <taxon>Actinopterygii</taxon>
        <taxon>Neopterygii</taxon>
        <taxon>Teleostei</taxon>
        <taxon>Neoteleostei</taxon>
        <taxon>Acanthomorphata</taxon>
        <taxon>Eupercaria</taxon>
        <taxon>Perciformes</taxon>
        <taxon>Cottioidei</taxon>
        <taxon>Cottales</taxon>
        <taxon>Liparidae</taxon>
        <taxon>Liparis</taxon>
    </lineage>
</organism>
<evidence type="ECO:0000256" key="1">
    <source>
        <dbReference type="SAM" id="MobiDB-lite"/>
    </source>
</evidence>
<protein>
    <submittedName>
        <fullName evidence="2">Uncharacterized protein</fullName>
    </submittedName>
</protein>
<proteinExistence type="predicted"/>
<dbReference type="Proteomes" id="UP000314294">
    <property type="component" value="Unassembled WGS sequence"/>
</dbReference>
<gene>
    <name evidence="2" type="ORF">EYF80_011720</name>
</gene>
<dbReference type="OrthoDB" id="5377006at2759"/>
<comment type="caution">
    <text evidence="2">The sequence shown here is derived from an EMBL/GenBank/DDBJ whole genome shotgun (WGS) entry which is preliminary data.</text>
</comment>
<name>A0A4Z2IJG2_9TELE</name>
<evidence type="ECO:0000313" key="2">
    <source>
        <dbReference type="EMBL" id="TNN77968.1"/>
    </source>
</evidence>
<dbReference type="EMBL" id="SRLO01000077">
    <property type="protein sequence ID" value="TNN77968.1"/>
    <property type="molecule type" value="Genomic_DNA"/>
</dbReference>
<dbReference type="AlphaFoldDB" id="A0A4Z2IJG2"/>
<feature type="compositionally biased region" description="Basic and acidic residues" evidence="1">
    <location>
        <begin position="20"/>
        <end position="38"/>
    </location>
</feature>
<evidence type="ECO:0000313" key="3">
    <source>
        <dbReference type="Proteomes" id="UP000314294"/>
    </source>
</evidence>